<evidence type="ECO:0000259" key="1">
    <source>
        <dbReference type="PROSITE" id="PS50836"/>
    </source>
</evidence>
<evidence type="ECO:0000313" key="3">
    <source>
        <dbReference type="Proteomes" id="UP000886520"/>
    </source>
</evidence>
<organism evidence="2 3">
    <name type="scientific">Adiantum capillus-veneris</name>
    <name type="common">Maidenhair fern</name>
    <dbReference type="NCBI Taxonomy" id="13818"/>
    <lineage>
        <taxon>Eukaryota</taxon>
        <taxon>Viridiplantae</taxon>
        <taxon>Streptophyta</taxon>
        <taxon>Embryophyta</taxon>
        <taxon>Tracheophyta</taxon>
        <taxon>Polypodiopsida</taxon>
        <taxon>Polypodiidae</taxon>
        <taxon>Polypodiales</taxon>
        <taxon>Pteridineae</taxon>
        <taxon>Pteridaceae</taxon>
        <taxon>Vittarioideae</taxon>
        <taxon>Adiantum</taxon>
    </lineage>
</organism>
<comment type="caution">
    <text evidence="2">The sequence shown here is derived from an EMBL/GenBank/DDBJ whole genome shotgun (WGS) entry which is preliminary data.</text>
</comment>
<dbReference type="PROSITE" id="PS50836">
    <property type="entry name" value="DOMON"/>
    <property type="match status" value="1"/>
</dbReference>
<dbReference type="InterPro" id="IPR005018">
    <property type="entry name" value="DOMON_domain"/>
</dbReference>
<feature type="domain" description="DOMON" evidence="1">
    <location>
        <begin position="69"/>
        <end position="116"/>
    </location>
</feature>
<keyword evidence="3" id="KW-1185">Reference proteome</keyword>
<gene>
    <name evidence="2" type="ORF">GOP47_0013923</name>
</gene>
<proteinExistence type="predicted"/>
<dbReference type="AlphaFoldDB" id="A0A9D4UPX6"/>
<name>A0A9D4UPX6_ADICA</name>
<sequence>MMLQVGLLYYIHLGLRYGYWRYNFFYYFYVEKNSYVACIHLVEACLRVARYQRESLTDAPLVVAFSAIRSLNTNWSIGENTSGLEVSITVSLNVTWFNNYVELGFILFDAVSGTDI</sequence>
<dbReference type="Proteomes" id="UP000886520">
    <property type="component" value="Chromosome 13"/>
</dbReference>
<reference evidence="2" key="1">
    <citation type="submission" date="2021-01" db="EMBL/GenBank/DDBJ databases">
        <title>Adiantum capillus-veneris genome.</title>
        <authorList>
            <person name="Fang Y."/>
            <person name="Liao Q."/>
        </authorList>
    </citation>
    <scope>NUCLEOTIDE SEQUENCE</scope>
    <source>
        <strain evidence="2">H3</strain>
        <tissue evidence="2">Leaf</tissue>
    </source>
</reference>
<dbReference type="EMBL" id="JABFUD020000013">
    <property type="protein sequence ID" value="KAI5071672.1"/>
    <property type="molecule type" value="Genomic_DNA"/>
</dbReference>
<evidence type="ECO:0000313" key="2">
    <source>
        <dbReference type="EMBL" id="KAI5071672.1"/>
    </source>
</evidence>
<accession>A0A9D4UPX6</accession>
<protein>
    <recommendedName>
        <fullName evidence="1">DOMON domain-containing protein</fullName>
    </recommendedName>
</protein>